<sequence length="106" mass="12039">MEDAFSLLRPVRAYPNSTDKRSKDFAKKLSKYFRPYWYGSSVVRFKLSISTDSTTSEVITLADSQKTLKRNATCEFGTDNEVIKVGNLSTFDHDKVFSTGCFDCLN</sequence>
<name>J9FBV9_WUCBA</name>
<evidence type="ECO:0000313" key="2">
    <source>
        <dbReference type="Proteomes" id="UP000004810"/>
    </source>
</evidence>
<dbReference type="AlphaFoldDB" id="J9FBV9"/>
<reference evidence="2" key="1">
    <citation type="submission" date="2012-08" db="EMBL/GenBank/DDBJ databases">
        <title>The Genome Sequence of Wuchereria bancrofti.</title>
        <authorList>
            <person name="Nutman T.B."/>
            <person name="Fink D.L."/>
            <person name="Russ C."/>
            <person name="Young S."/>
            <person name="Zeng Q."/>
            <person name="Koehrsen M."/>
            <person name="Alvarado L."/>
            <person name="Berlin A."/>
            <person name="Chapman S.B."/>
            <person name="Chen Z."/>
            <person name="Freedman E."/>
            <person name="Gellesch M."/>
            <person name="Goldberg J."/>
            <person name="Griggs A."/>
            <person name="Gujja S."/>
            <person name="Heilman E.R."/>
            <person name="Heiman D."/>
            <person name="Hepburn T."/>
            <person name="Howarth C."/>
            <person name="Jen D."/>
            <person name="Larson L."/>
            <person name="Lewis B."/>
            <person name="Mehta T."/>
            <person name="Park D."/>
            <person name="Pearson M."/>
            <person name="Roberts A."/>
            <person name="Saif S."/>
            <person name="Shea T."/>
            <person name="Shenoy N."/>
            <person name="Sisk P."/>
            <person name="Stolte C."/>
            <person name="Sykes S."/>
            <person name="Walk T."/>
            <person name="White J."/>
            <person name="Yandava C."/>
            <person name="Haas B."/>
            <person name="Henn M.R."/>
            <person name="Nusbaum C."/>
            <person name="Birren B."/>
        </authorList>
    </citation>
    <scope>NUCLEOTIDE SEQUENCE [LARGE SCALE GENOMIC DNA]</scope>
    <source>
        <strain evidence="2">NA</strain>
    </source>
</reference>
<protein>
    <submittedName>
        <fullName evidence="1">Uncharacterized protein</fullName>
    </submittedName>
</protein>
<dbReference type="Proteomes" id="UP000004810">
    <property type="component" value="Unassembled WGS sequence"/>
</dbReference>
<accession>J9FBV9</accession>
<organism evidence="1 2">
    <name type="scientific">Wuchereria bancrofti</name>
    <dbReference type="NCBI Taxonomy" id="6293"/>
    <lineage>
        <taxon>Eukaryota</taxon>
        <taxon>Metazoa</taxon>
        <taxon>Ecdysozoa</taxon>
        <taxon>Nematoda</taxon>
        <taxon>Chromadorea</taxon>
        <taxon>Rhabditida</taxon>
        <taxon>Spirurina</taxon>
        <taxon>Spiruromorpha</taxon>
        <taxon>Filarioidea</taxon>
        <taxon>Onchocercidae</taxon>
        <taxon>Wuchereria</taxon>
    </lineage>
</organism>
<gene>
    <name evidence="1" type="ORF">WUBG_04240</name>
</gene>
<evidence type="ECO:0000313" key="1">
    <source>
        <dbReference type="EMBL" id="EJW84849.1"/>
    </source>
</evidence>
<dbReference type="EMBL" id="ADBV01001429">
    <property type="protein sequence ID" value="EJW84849.1"/>
    <property type="molecule type" value="Genomic_DNA"/>
</dbReference>
<comment type="caution">
    <text evidence="1">The sequence shown here is derived from an EMBL/GenBank/DDBJ whole genome shotgun (WGS) entry which is preliminary data.</text>
</comment>
<proteinExistence type="predicted"/>